<protein>
    <submittedName>
        <fullName evidence="1">Uncharacterized protein</fullName>
    </submittedName>
</protein>
<dbReference type="OrthoDB" id="3625729at2759"/>
<dbReference type="KEGG" id="ffu:CLAFUR5_06427"/>
<evidence type="ECO:0000313" key="2">
    <source>
        <dbReference type="Proteomes" id="UP000756132"/>
    </source>
</evidence>
<proteinExistence type="predicted"/>
<reference evidence="1" key="1">
    <citation type="submission" date="2021-12" db="EMBL/GenBank/DDBJ databases">
        <authorList>
            <person name="Zaccaron A."/>
            <person name="Stergiopoulos I."/>
        </authorList>
    </citation>
    <scope>NUCLEOTIDE SEQUENCE</scope>
    <source>
        <strain evidence="1">Race5_Kim</strain>
    </source>
</reference>
<keyword evidence="2" id="KW-1185">Reference proteome</keyword>
<name>A0A9Q8LHU5_PASFU</name>
<reference evidence="1" key="2">
    <citation type="journal article" date="2022" name="Microb. Genom.">
        <title>A chromosome-scale genome assembly of the tomato pathogen Cladosporium fulvum reveals a compartmentalized genome architecture and the presence of a dispensable chromosome.</title>
        <authorList>
            <person name="Zaccaron A.Z."/>
            <person name="Chen L.H."/>
            <person name="Samaras A."/>
            <person name="Stergiopoulos I."/>
        </authorList>
    </citation>
    <scope>NUCLEOTIDE SEQUENCE</scope>
    <source>
        <strain evidence="1">Race5_Kim</strain>
    </source>
</reference>
<accession>A0A9Q8LHU5</accession>
<dbReference type="EMBL" id="CP090167">
    <property type="protein sequence ID" value="UJO17734.1"/>
    <property type="molecule type" value="Genomic_DNA"/>
</dbReference>
<evidence type="ECO:0000313" key="1">
    <source>
        <dbReference type="EMBL" id="UJO17734.1"/>
    </source>
</evidence>
<sequence length="293" mass="33874">MPSNLLSYSASFNQQSAKKDAQQHQSWDRRFAWDFYDPIMDPFDDNIDSFEVPPSYDSLRRGTTTHKTPSDLALIPADRFFAEPCLPPVLNYFVRVEDIPTPWKLLTGPSMTNATLHHNPDPLRKKRYRVIYPPQYEDVYLHKTTWAANTDSLPRYYVELLGNTRYEPEPIAILGPTDHDDSLTNEAKNVAIAHAPKVLSRVEDSVTQTRRFAVFCEMEYFSWDWDCKTAAAKGDMKALIGKAKKQCCRTVRLVEKLEKYLEYVGKKEEYAKVVRDMGKSILEANIRLARLRL</sequence>
<dbReference type="RefSeq" id="XP_047762100.1">
    <property type="nucleotide sequence ID" value="XM_047905575.1"/>
</dbReference>
<organism evidence="1 2">
    <name type="scientific">Passalora fulva</name>
    <name type="common">Tomato leaf mold</name>
    <name type="synonym">Cladosporium fulvum</name>
    <dbReference type="NCBI Taxonomy" id="5499"/>
    <lineage>
        <taxon>Eukaryota</taxon>
        <taxon>Fungi</taxon>
        <taxon>Dikarya</taxon>
        <taxon>Ascomycota</taxon>
        <taxon>Pezizomycotina</taxon>
        <taxon>Dothideomycetes</taxon>
        <taxon>Dothideomycetidae</taxon>
        <taxon>Mycosphaerellales</taxon>
        <taxon>Mycosphaerellaceae</taxon>
        <taxon>Fulvia</taxon>
    </lineage>
</organism>
<dbReference type="OMA" id="EDIPTPW"/>
<dbReference type="Proteomes" id="UP000756132">
    <property type="component" value="Chromosome 5"/>
</dbReference>
<gene>
    <name evidence="1" type="ORF">CLAFUR5_06427</name>
</gene>
<dbReference type="AlphaFoldDB" id="A0A9Q8LHU5"/>
<dbReference type="GeneID" id="71986305"/>